<accession>A0ABU4HLS7</accession>
<organism evidence="2 3">
    <name type="scientific">Conexibacter stalactiti</name>
    <dbReference type="NCBI Taxonomy" id="1940611"/>
    <lineage>
        <taxon>Bacteria</taxon>
        <taxon>Bacillati</taxon>
        <taxon>Actinomycetota</taxon>
        <taxon>Thermoleophilia</taxon>
        <taxon>Solirubrobacterales</taxon>
        <taxon>Conexibacteraceae</taxon>
        <taxon>Conexibacter</taxon>
    </lineage>
</organism>
<dbReference type="PROSITE" id="PS00061">
    <property type="entry name" value="ADH_SHORT"/>
    <property type="match status" value="1"/>
</dbReference>
<dbReference type="InterPro" id="IPR002347">
    <property type="entry name" value="SDR_fam"/>
</dbReference>
<comment type="similarity">
    <text evidence="1">Belongs to the short-chain dehydrogenases/reductases (SDR) family.</text>
</comment>
<dbReference type="CDD" id="cd05233">
    <property type="entry name" value="SDR_c"/>
    <property type="match status" value="1"/>
</dbReference>
<evidence type="ECO:0000256" key="1">
    <source>
        <dbReference type="ARBA" id="ARBA00006484"/>
    </source>
</evidence>
<dbReference type="PANTHER" id="PTHR42760">
    <property type="entry name" value="SHORT-CHAIN DEHYDROGENASES/REDUCTASES FAMILY MEMBER"/>
    <property type="match status" value="1"/>
</dbReference>
<proteinExistence type="inferred from homology"/>
<sequence length="254" mass="26577">MSDFLGFEAGEPLVVTGAGSGIGRALALRAAAVGLSVAAWDLDGDAARACAEEIEAAGGRALALAVDAADRGGCAEAWRRTVAALGPVRLLAAVAGPPSFLRREFSDGVTLAIDCMRVPTESWLEVVDLPERAVVYFSSVQGPRYGAGVPWYTVAKSAIDGYMRAQAALRPGGIRANAVLPDWTLTPRTEPHVSAADGERWEANPMGRVGRAEDQANAALFLLSPAAGYVNGVSLEVDGGARLRSLAWMRMREG</sequence>
<evidence type="ECO:0000313" key="3">
    <source>
        <dbReference type="Proteomes" id="UP001284601"/>
    </source>
</evidence>
<comment type="caution">
    <text evidence="2">The sequence shown here is derived from an EMBL/GenBank/DDBJ whole genome shotgun (WGS) entry which is preliminary data.</text>
</comment>
<dbReference type="PANTHER" id="PTHR42760:SF135">
    <property type="entry name" value="BLL7886 PROTEIN"/>
    <property type="match status" value="1"/>
</dbReference>
<dbReference type="InterPro" id="IPR020904">
    <property type="entry name" value="Sc_DH/Rdtase_CS"/>
</dbReference>
<dbReference type="Pfam" id="PF13561">
    <property type="entry name" value="adh_short_C2"/>
    <property type="match status" value="1"/>
</dbReference>
<dbReference type="PRINTS" id="PR00081">
    <property type="entry name" value="GDHRDH"/>
</dbReference>
<reference evidence="2 3" key="2">
    <citation type="submission" date="2023-10" db="EMBL/GenBank/DDBJ databases">
        <authorList>
            <person name="Han X.F."/>
        </authorList>
    </citation>
    <scope>NUCLEOTIDE SEQUENCE [LARGE SCALE GENOMIC DNA]</scope>
    <source>
        <strain evidence="2 3">KCTC 39840</strain>
    </source>
</reference>
<keyword evidence="3" id="KW-1185">Reference proteome</keyword>
<dbReference type="Gene3D" id="3.40.50.720">
    <property type="entry name" value="NAD(P)-binding Rossmann-like Domain"/>
    <property type="match status" value="1"/>
</dbReference>
<reference evidence="3" key="1">
    <citation type="submission" date="2023-07" db="EMBL/GenBank/DDBJ databases">
        <title>Conexibacter stalactiti sp. nov., isolated from stalactites in a lava cave and emended description of the genus Conexibacter.</title>
        <authorList>
            <person name="Lee S.D."/>
        </authorList>
    </citation>
    <scope>NUCLEOTIDE SEQUENCE [LARGE SCALE GENOMIC DNA]</scope>
    <source>
        <strain evidence="3">KCTC 39840</strain>
    </source>
</reference>
<evidence type="ECO:0000313" key="2">
    <source>
        <dbReference type="EMBL" id="MDW5594256.1"/>
    </source>
</evidence>
<dbReference type="Proteomes" id="UP001284601">
    <property type="component" value="Unassembled WGS sequence"/>
</dbReference>
<protein>
    <submittedName>
        <fullName evidence="2">SDR family oxidoreductase</fullName>
    </submittedName>
</protein>
<gene>
    <name evidence="2" type="ORF">R7226_07910</name>
</gene>
<dbReference type="SUPFAM" id="SSF51735">
    <property type="entry name" value="NAD(P)-binding Rossmann-fold domains"/>
    <property type="match status" value="1"/>
</dbReference>
<dbReference type="EMBL" id="JAWSTH010000014">
    <property type="protein sequence ID" value="MDW5594256.1"/>
    <property type="molecule type" value="Genomic_DNA"/>
</dbReference>
<dbReference type="InterPro" id="IPR036291">
    <property type="entry name" value="NAD(P)-bd_dom_sf"/>
</dbReference>
<name>A0ABU4HLS7_9ACTN</name>
<dbReference type="RefSeq" id="WP_318596527.1">
    <property type="nucleotide sequence ID" value="NZ_JAWSTH010000014.1"/>
</dbReference>